<dbReference type="PROSITE" id="PS00107">
    <property type="entry name" value="PROTEIN_KINASE_ATP"/>
    <property type="match status" value="1"/>
</dbReference>
<dbReference type="SUPFAM" id="SSF56112">
    <property type="entry name" value="Protein kinase-like (PK-like)"/>
    <property type="match status" value="1"/>
</dbReference>
<proteinExistence type="predicted"/>
<evidence type="ECO:0000313" key="6">
    <source>
        <dbReference type="Proteomes" id="UP000566819"/>
    </source>
</evidence>
<dbReference type="Proteomes" id="UP000566819">
    <property type="component" value="Unassembled WGS sequence"/>
</dbReference>
<comment type="caution">
    <text evidence="5">The sequence shown here is derived from an EMBL/GenBank/DDBJ whole genome shotgun (WGS) entry which is preliminary data.</text>
</comment>
<feature type="signal peptide" evidence="3">
    <location>
        <begin position="1"/>
        <end position="23"/>
    </location>
</feature>
<feature type="compositionally biased region" description="Polar residues" evidence="2">
    <location>
        <begin position="431"/>
        <end position="442"/>
    </location>
</feature>
<dbReference type="AlphaFoldDB" id="A0A8H4RT49"/>
<organism evidence="5 6">
    <name type="scientific">Cudoniella acicularis</name>
    <dbReference type="NCBI Taxonomy" id="354080"/>
    <lineage>
        <taxon>Eukaryota</taxon>
        <taxon>Fungi</taxon>
        <taxon>Dikarya</taxon>
        <taxon>Ascomycota</taxon>
        <taxon>Pezizomycotina</taxon>
        <taxon>Leotiomycetes</taxon>
        <taxon>Helotiales</taxon>
        <taxon>Tricladiaceae</taxon>
        <taxon>Cudoniella</taxon>
    </lineage>
</organism>
<dbReference type="PANTHER" id="PTHR43784:SF3">
    <property type="entry name" value="GDSL FAMILY LIPASE"/>
    <property type="match status" value="1"/>
</dbReference>
<dbReference type="Gene3D" id="1.10.510.10">
    <property type="entry name" value="Transferase(Phosphotransferase) domain 1"/>
    <property type="match status" value="1"/>
</dbReference>
<evidence type="ECO:0000256" key="1">
    <source>
        <dbReference type="PROSITE-ProRule" id="PRU10141"/>
    </source>
</evidence>
<feature type="binding site" evidence="1">
    <location>
        <position position="538"/>
    </location>
    <ligand>
        <name>ATP</name>
        <dbReference type="ChEBI" id="CHEBI:30616"/>
    </ligand>
</feature>
<accession>A0A8H4RT49</accession>
<dbReference type="InterPro" id="IPR036514">
    <property type="entry name" value="SGNH_hydro_sf"/>
</dbReference>
<dbReference type="InterPro" id="IPR053140">
    <property type="entry name" value="GDSL_Rv0518-like"/>
</dbReference>
<feature type="domain" description="Protein kinase" evidence="4">
    <location>
        <begin position="510"/>
        <end position="804"/>
    </location>
</feature>
<dbReference type="InterPro" id="IPR013830">
    <property type="entry name" value="SGNH_hydro"/>
</dbReference>
<keyword evidence="6" id="KW-1185">Reference proteome</keyword>
<keyword evidence="3" id="KW-0732">Signal</keyword>
<dbReference type="InterPro" id="IPR017441">
    <property type="entry name" value="Protein_kinase_ATP_BS"/>
</dbReference>
<dbReference type="InterPro" id="IPR000719">
    <property type="entry name" value="Prot_kinase_dom"/>
</dbReference>
<dbReference type="SUPFAM" id="SSF52266">
    <property type="entry name" value="SGNH hydrolase"/>
    <property type="match status" value="1"/>
</dbReference>
<evidence type="ECO:0000256" key="2">
    <source>
        <dbReference type="SAM" id="MobiDB-lite"/>
    </source>
</evidence>
<feature type="chain" id="PRO_5034017040" description="Protein kinase domain-containing protein" evidence="3">
    <location>
        <begin position="24"/>
        <end position="824"/>
    </location>
</feature>
<name>A0A8H4RT49_9HELO</name>
<reference evidence="5 6" key="1">
    <citation type="submission" date="2020-03" db="EMBL/GenBank/DDBJ databases">
        <title>Draft Genome Sequence of Cudoniella acicularis.</title>
        <authorList>
            <person name="Buettner E."/>
            <person name="Kellner H."/>
        </authorList>
    </citation>
    <scope>NUCLEOTIDE SEQUENCE [LARGE SCALE GENOMIC DNA]</scope>
    <source>
        <strain evidence="5 6">DSM 108380</strain>
    </source>
</reference>
<dbReference type="Gene3D" id="3.40.50.1110">
    <property type="entry name" value="SGNH hydrolase"/>
    <property type="match status" value="1"/>
</dbReference>
<keyword evidence="1" id="KW-0547">Nucleotide-binding</keyword>
<evidence type="ECO:0000259" key="4">
    <source>
        <dbReference type="SMART" id="SM00220"/>
    </source>
</evidence>
<dbReference type="OrthoDB" id="10071171at2759"/>
<feature type="region of interest" description="Disordered" evidence="2">
    <location>
        <begin position="422"/>
        <end position="472"/>
    </location>
</feature>
<dbReference type="Gene3D" id="3.30.200.20">
    <property type="entry name" value="Phosphorylase Kinase, domain 1"/>
    <property type="match status" value="1"/>
</dbReference>
<dbReference type="CDD" id="cd01830">
    <property type="entry name" value="XynE_like"/>
    <property type="match status" value="1"/>
</dbReference>
<evidence type="ECO:0000313" key="5">
    <source>
        <dbReference type="EMBL" id="KAF4634494.1"/>
    </source>
</evidence>
<protein>
    <recommendedName>
        <fullName evidence="4">Protein kinase domain-containing protein</fullName>
    </recommendedName>
</protein>
<dbReference type="InterPro" id="IPR011009">
    <property type="entry name" value="Kinase-like_dom_sf"/>
</dbReference>
<dbReference type="PANTHER" id="PTHR43784">
    <property type="entry name" value="GDSL-LIKE LIPASE/ACYLHYDROLASE, PUTATIVE (AFU_ORTHOLOGUE AFUA_2G00820)-RELATED"/>
    <property type="match status" value="1"/>
</dbReference>
<gene>
    <name evidence="5" type="ORF">G7Y89_g3622</name>
</gene>
<dbReference type="SMART" id="SM00220">
    <property type="entry name" value="S_TKc"/>
    <property type="match status" value="1"/>
</dbReference>
<keyword evidence="1" id="KW-0067">ATP-binding</keyword>
<evidence type="ECO:0000256" key="3">
    <source>
        <dbReference type="SAM" id="SignalP"/>
    </source>
</evidence>
<dbReference type="GO" id="GO:0004672">
    <property type="term" value="F:protein kinase activity"/>
    <property type="evidence" value="ECO:0007669"/>
    <property type="project" value="InterPro"/>
</dbReference>
<sequence length="824" mass="91684">MIIQATIFLFAVSIFSILQGTDARHPQTKKLKRWQNDNHWIPTWGSMPQLTEPANLPSPPFNQTGEVFYNSTIRQTIHTSIGGSQIRIQISNAFGIYDLPITAVTVALPVNGSAGISGIQPHSLKSVTFSGSANYTIPQGALVVSDPIDIEVAPQSMLTDYVVVDPGEPSVCGELDRVITCERWPDLLLAKMQKDPDTLNIAVINEAAGGNRLLYDGLGPNGLSRIDRDVLSHPNVEYAMLFIGVNDIGTASTSPSSQQNVGNRLIAAYKQIVLRLHSFDIKVFASTITPFSAPGFNVTVQGYSDVEREKTRQRVNGWIRDSGVFDEVIDFDAIVRDPEAEAELSAEYNSGDYLHPNVAGYQRIADTFPLSVFELQKGRWTVMSMTMLSTTRSTTMAATEGKREIALVADIDINIHQPQDHDQYLDEEQKPSNSASNTILPSTPTPAVPDNTEYDNFSDCIHGDTEEDLDPNHSGSLYDVSTLQGCERLDRYVNGATLPVHLGDLINHRYRVMLKIGHGSYSTVWLAADVRNQHVALKFLRDGEKDELHWHDLERKQQLNFKTPPFQLVQGVRFLHGSGMTHGDLSLGNVALRIPNHQRGIHAFQKFYDAPRTLVIVPDHNFFMSPFSYFPRYLTSNNTFSDYVKEEIGLSLCRALKKAYASSALESAKIQILDPSNLTTNPVSRVANLSPPTPLPSITCHIRGPEFATNDINSNAVPKVGGFPCGVWVLACTMCALVFGPTYPFENTEFGPEEFLWEIQQKIGSLPASWVIPELPKPVPWEFWFHDTLNWPDTFWQGLVTGYKGPCRWEQDELEGLIRLRLGS</sequence>
<dbReference type="GO" id="GO:0005524">
    <property type="term" value="F:ATP binding"/>
    <property type="evidence" value="ECO:0007669"/>
    <property type="project" value="UniProtKB-UniRule"/>
</dbReference>
<dbReference type="EMBL" id="JAAMPI010000181">
    <property type="protein sequence ID" value="KAF4634494.1"/>
    <property type="molecule type" value="Genomic_DNA"/>
</dbReference>
<dbReference type="Pfam" id="PF13472">
    <property type="entry name" value="Lipase_GDSL_2"/>
    <property type="match status" value="1"/>
</dbReference>